<organism evidence="18 19">
    <name type="scientific">Abeliophyllum distichum</name>
    <dbReference type="NCBI Taxonomy" id="126358"/>
    <lineage>
        <taxon>Eukaryota</taxon>
        <taxon>Viridiplantae</taxon>
        <taxon>Streptophyta</taxon>
        <taxon>Embryophyta</taxon>
        <taxon>Tracheophyta</taxon>
        <taxon>Spermatophyta</taxon>
        <taxon>Magnoliopsida</taxon>
        <taxon>eudicotyledons</taxon>
        <taxon>Gunneridae</taxon>
        <taxon>Pentapetalae</taxon>
        <taxon>asterids</taxon>
        <taxon>lamiids</taxon>
        <taxon>Lamiales</taxon>
        <taxon>Oleaceae</taxon>
        <taxon>Forsythieae</taxon>
        <taxon>Abeliophyllum</taxon>
    </lineage>
</organism>
<dbReference type="InterPro" id="IPR016064">
    <property type="entry name" value="NAD/diacylglycerol_kinase_sf"/>
</dbReference>
<keyword evidence="4" id="KW-0150">Chloroplast</keyword>
<dbReference type="EC" id="2.7.1.23" evidence="3"/>
<keyword evidence="9" id="KW-0067">ATP-binding</keyword>
<evidence type="ECO:0000256" key="15">
    <source>
        <dbReference type="ARBA" id="ARBA00053646"/>
    </source>
</evidence>
<dbReference type="Pfam" id="PF01513">
    <property type="entry name" value="NAD_kinase"/>
    <property type="match status" value="1"/>
</dbReference>
<dbReference type="SUPFAM" id="SSF52799">
    <property type="entry name" value="(Phosphotyrosine protein) phosphatases II"/>
    <property type="match status" value="1"/>
</dbReference>
<evidence type="ECO:0000256" key="3">
    <source>
        <dbReference type="ARBA" id="ARBA00012120"/>
    </source>
</evidence>
<dbReference type="GO" id="GO:0005516">
    <property type="term" value="F:calmodulin binding"/>
    <property type="evidence" value="ECO:0007669"/>
    <property type="project" value="UniProtKB-KW"/>
</dbReference>
<evidence type="ECO:0000313" key="18">
    <source>
        <dbReference type="EMBL" id="KAL2503619.1"/>
    </source>
</evidence>
<evidence type="ECO:0000256" key="5">
    <source>
        <dbReference type="ARBA" id="ARBA00022640"/>
    </source>
</evidence>
<evidence type="ECO:0000256" key="7">
    <source>
        <dbReference type="ARBA" id="ARBA00022741"/>
    </source>
</evidence>
<dbReference type="AlphaFoldDB" id="A0ABD1SUY0"/>
<dbReference type="InterPro" id="IPR017438">
    <property type="entry name" value="ATP-NAD_kinase_N"/>
</dbReference>
<dbReference type="PANTHER" id="PTHR20275">
    <property type="entry name" value="NAD KINASE"/>
    <property type="match status" value="1"/>
</dbReference>
<evidence type="ECO:0000259" key="17">
    <source>
        <dbReference type="Pfam" id="PF22741"/>
    </source>
</evidence>
<dbReference type="HAMAP" id="MF_00361">
    <property type="entry name" value="NAD_kinase"/>
    <property type="match status" value="1"/>
</dbReference>
<evidence type="ECO:0000256" key="13">
    <source>
        <dbReference type="ARBA" id="ARBA00023027"/>
    </source>
</evidence>
<comment type="subcellular location">
    <subcellularLocation>
        <location evidence="1">Plastid</location>
        <location evidence="1">Chloroplast</location>
    </subcellularLocation>
</comment>
<evidence type="ECO:0000256" key="16">
    <source>
        <dbReference type="SAM" id="MobiDB-lite"/>
    </source>
</evidence>
<dbReference type="FunFam" id="2.60.200.30:FF:000004">
    <property type="entry name" value="NAD kinase 2, chloroplastic"/>
    <property type="match status" value="1"/>
</dbReference>
<gene>
    <name evidence="18" type="ORF">Adt_19240</name>
</gene>
<dbReference type="InterPro" id="IPR029021">
    <property type="entry name" value="Prot-tyrosine_phosphatase-like"/>
</dbReference>
<feature type="compositionally biased region" description="Polar residues" evidence="16">
    <location>
        <begin position="544"/>
        <end position="568"/>
    </location>
</feature>
<dbReference type="GO" id="GO:0003951">
    <property type="term" value="F:NAD+ kinase activity"/>
    <property type="evidence" value="ECO:0007669"/>
    <property type="project" value="UniProtKB-EC"/>
</dbReference>
<keyword evidence="19" id="KW-1185">Reference proteome</keyword>
<keyword evidence="12" id="KW-0809">Transit peptide</keyword>
<evidence type="ECO:0000256" key="11">
    <source>
        <dbReference type="ARBA" id="ARBA00022860"/>
    </source>
</evidence>
<evidence type="ECO:0000256" key="10">
    <source>
        <dbReference type="ARBA" id="ARBA00022857"/>
    </source>
</evidence>
<dbReference type="Gene3D" id="2.60.200.30">
    <property type="entry name" value="Probable inorganic polyphosphate/atp-NAD kinase, domain 2"/>
    <property type="match status" value="1"/>
</dbReference>
<keyword evidence="13" id="KW-0520">NAD</keyword>
<evidence type="ECO:0000256" key="6">
    <source>
        <dbReference type="ARBA" id="ARBA00022679"/>
    </source>
</evidence>
<evidence type="ECO:0000256" key="4">
    <source>
        <dbReference type="ARBA" id="ARBA00022528"/>
    </source>
</evidence>
<evidence type="ECO:0000256" key="12">
    <source>
        <dbReference type="ARBA" id="ARBA00022946"/>
    </source>
</evidence>
<dbReference type="Gene3D" id="3.40.50.10330">
    <property type="entry name" value="Probable inorganic polyphosphate/atp-NAD kinase, domain 1"/>
    <property type="match status" value="1"/>
</dbReference>
<feature type="domain" description="DSP-PTPase phosphatase fused to NAD+ Kinase" evidence="17">
    <location>
        <begin position="230"/>
        <end position="370"/>
    </location>
</feature>
<dbReference type="GO" id="GO:0009507">
    <property type="term" value="C:chloroplast"/>
    <property type="evidence" value="ECO:0007669"/>
    <property type="project" value="UniProtKB-SubCell"/>
</dbReference>
<evidence type="ECO:0000256" key="14">
    <source>
        <dbReference type="ARBA" id="ARBA00047925"/>
    </source>
</evidence>
<dbReference type="SUPFAM" id="SSF111331">
    <property type="entry name" value="NAD kinase/diacylglycerol kinase-like"/>
    <property type="match status" value="1"/>
</dbReference>
<comment type="caution">
    <text evidence="18">The sequence shown here is derived from an EMBL/GenBank/DDBJ whole genome shotgun (WGS) entry which is preliminary data.</text>
</comment>
<dbReference type="InterPro" id="IPR002504">
    <property type="entry name" value="NADK"/>
</dbReference>
<feature type="region of interest" description="Disordered" evidence="16">
    <location>
        <begin position="405"/>
        <end position="438"/>
    </location>
</feature>
<name>A0ABD1SUY0_9LAMI</name>
<sequence>MAEMQGKFSELKSEWPQLSCIKISGPGFGSGCEFVLPKKKSKWLGRRRFKLFASAELSNSLSVNIGLDSKLPWVGPLPGDIAEVEAYCRIFRAAEQFHNALMDTLCNPVTGECSVSYDMSSEDRPLLEDKIVSVLGCMVCLLNKGRDDVLSGRSSIMNSFRDMDKKVMDDNLPPLAIFRCEMKSYCESLHVALENYLTPDDARSVNVWRKLQRLKNVCYDSGFPRGDNHPCQALFANWGSIYLSSSKEEMQLGNVEVSFWKGSQVTEEGLKWLLEKGFKTIVDLRAEAVKDDFYKIVLDKAILSGKIELIKLPVEVGTSPSMEQVEKFAALVSDSSKKPIYLHSKEGRQRTSAMVSRWRQYMDRATSQFVSNQRVSPTVILVQDTKKIEETDIFSNFKEDISSDDGNGSFLKKSEKSSRSHGGLLNHSPPGAETQSWSSNGAYITRTTNQDNPLPKINGEIESIMNCYSDVKPLESQLPPLDVFSRKEMTKFFRNKKISPETYFSYEHRRLEMLSDLIYNCNGTVLREETTSNSRFKEEDILSKSLQGNRSSSKPQNTPASDGPYQSRNAFVAPTLLPNGTISGKEYSTSEKDGPVSTSIELNNNVESTMVTRENKNNSDNLSSDDESLEMLEGNMCASATGVVRVQSRKKAEMFLVRTDGFSCSREKVTESSLAFTHPSTQQQMLLWKSKPKTALLLKKLGQELMEEAKEVASFLYYQENMNVLVEPEVHDIFARIPGFGFVQTFYSQDTSDLHERVDFVACLGGDGVILHASNLFRGAVPPVVSFNLGSLGFLTSHTFHDYKNDLKQVIHGNNTTDGVYITLRMRLCCEIFRNGKAVPGKVFDVLNEIVVDRGSNPYLSKIECYEHDRLDNKGKVQGDGVIVATPTGSTAYSTAAGGSMVHPNVPCMLFTPICPHSLSFRPVILPDSARLELKIPEDARSNAWVSFDGKRRQQLSRGDSVRIYMSEHPLPTVNKCDQTGDWFRSLIRCLNWNERLDQKAL</sequence>
<comment type="function">
    <text evidence="15">Involved in chlorophyll synthesis and chloroplast protection against oxidative damage.</text>
</comment>
<keyword evidence="11" id="KW-0112">Calmodulin-binding</keyword>
<dbReference type="Pfam" id="PF20143">
    <property type="entry name" value="NAD_kinase_C"/>
    <property type="match status" value="1"/>
</dbReference>
<comment type="similarity">
    <text evidence="2">Belongs to the NAD kinase family.</text>
</comment>
<evidence type="ECO:0000313" key="19">
    <source>
        <dbReference type="Proteomes" id="UP001604336"/>
    </source>
</evidence>
<dbReference type="Proteomes" id="UP001604336">
    <property type="component" value="Unassembled WGS sequence"/>
</dbReference>
<comment type="catalytic activity">
    <reaction evidence="14">
        <text>NAD(+) + ATP = ADP + NADP(+) + H(+)</text>
        <dbReference type="Rhea" id="RHEA:18629"/>
        <dbReference type="ChEBI" id="CHEBI:15378"/>
        <dbReference type="ChEBI" id="CHEBI:30616"/>
        <dbReference type="ChEBI" id="CHEBI:57540"/>
        <dbReference type="ChEBI" id="CHEBI:58349"/>
        <dbReference type="ChEBI" id="CHEBI:456216"/>
        <dbReference type="EC" id="2.7.1.23"/>
    </reaction>
</comment>
<dbReference type="EMBL" id="JBFOLK010000006">
    <property type="protein sequence ID" value="KAL2503619.1"/>
    <property type="molecule type" value="Genomic_DNA"/>
</dbReference>
<dbReference type="Pfam" id="PF22741">
    <property type="entry name" value="PTP-NADK"/>
    <property type="match status" value="1"/>
</dbReference>
<protein>
    <recommendedName>
        <fullName evidence="3">NAD(+) kinase</fullName>
        <ecNumber evidence="3">2.7.1.23</ecNumber>
    </recommendedName>
</protein>
<keyword evidence="7" id="KW-0547">Nucleotide-binding</keyword>
<reference evidence="19" key="1">
    <citation type="submission" date="2024-07" db="EMBL/GenBank/DDBJ databases">
        <title>Two chromosome-level genome assemblies of Korean endemic species Abeliophyllum distichum and Forsythia ovata (Oleaceae).</title>
        <authorList>
            <person name="Jang H."/>
        </authorList>
    </citation>
    <scope>NUCLEOTIDE SEQUENCE [LARGE SCALE GENOMIC DNA]</scope>
</reference>
<keyword evidence="10" id="KW-0521">NADP</keyword>
<dbReference type="InterPro" id="IPR017437">
    <property type="entry name" value="ATP-NAD_kinase_PpnK-typ_C"/>
</dbReference>
<feature type="compositionally biased region" description="Basic and acidic residues" evidence="16">
    <location>
        <begin position="530"/>
        <end position="542"/>
    </location>
</feature>
<dbReference type="GO" id="GO:0005524">
    <property type="term" value="F:ATP binding"/>
    <property type="evidence" value="ECO:0007669"/>
    <property type="project" value="UniProtKB-KW"/>
</dbReference>
<proteinExistence type="inferred from homology"/>
<keyword evidence="6" id="KW-0808">Transferase</keyword>
<evidence type="ECO:0000256" key="8">
    <source>
        <dbReference type="ARBA" id="ARBA00022777"/>
    </source>
</evidence>
<dbReference type="FunFam" id="3.40.50.10330:FF:000019">
    <property type="entry name" value="NAD kinase 2, chloroplastic"/>
    <property type="match status" value="1"/>
</dbReference>
<accession>A0ABD1SUY0</accession>
<dbReference type="InterPro" id="IPR055214">
    <property type="entry name" value="PTP-NADK"/>
</dbReference>
<feature type="region of interest" description="Disordered" evidence="16">
    <location>
        <begin position="530"/>
        <end position="568"/>
    </location>
</feature>
<dbReference type="PANTHER" id="PTHR20275:SF6">
    <property type="entry name" value="NAD KINASE 2, CHLOROPLASTIC"/>
    <property type="match status" value="1"/>
</dbReference>
<evidence type="ECO:0000256" key="1">
    <source>
        <dbReference type="ARBA" id="ARBA00004229"/>
    </source>
</evidence>
<evidence type="ECO:0000256" key="2">
    <source>
        <dbReference type="ARBA" id="ARBA00010995"/>
    </source>
</evidence>
<evidence type="ECO:0000256" key="9">
    <source>
        <dbReference type="ARBA" id="ARBA00022840"/>
    </source>
</evidence>
<keyword evidence="8 18" id="KW-0418">Kinase</keyword>
<keyword evidence="5" id="KW-0934">Plastid</keyword>
<dbReference type="Gene3D" id="3.90.190.10">
    <property type="entry name" value="Protein tyrosine phosphatase superfamily"/>
    <property type="match status" value="1"/>
</dbReference>